<dbReference type="PANTHER" id="PTHR40788">
    <property type="entry name" value="CLR5 DOMAIN-CONTAINING PROTEIN-RELATED"/>
    <property type="match status" value="1"/>
</dbReference>
<reference evidence="2" key="1">
    <citation type="submission" date="2021-07" db="EMBL/GenBank/DDBJ databases">
        <authorList>
            <person name="Durling M."/>
        </authorList>
    </citation>
    <scope>NUCLEOTIDE SEQUENCE</scope>
</reference>
<evidence type="ECO:0000313" key="3">
    <source>
        <dbReference type="Proteomes" id="UP000701801"/>
    </source>
</evidence>
<feature type="region of interest" description="Disordered" evidence="1">
    <location>
        <begin position="511"/>
        <end position="533"/>
    </location>
</feature>
<dbReference type="OrthoDB" id="2922289at2759"/>
<gene>
    <name evidence="2" type="ORF">HYALB_00011919</name>
</gene>
<comment type="caution">
    <text evidence="2">The sequence shown here is derived from an EMBL/GenBank/DDBJ whole genome shotgun (WGS) entry which is preliminary data.</text>
</comment>
<accession>A0A9N9LQP5</accession>
<evidence type="ECO:0000313" key="2">
    <source>
        <dbReference type="EMBL" id="CAG8979565.1"/>
    </source>
</evidence>
<dbReference type="AlphaFoldDB" id="A0A9N9LQP5"/>
<sequence length="570" mass="64560">MNEILGRHEETLRKRWAKKTKKHRTTIFAKAWPNMATMHRPDFEALRREGSKIRSEGSRREYRDWYMWPYINVEDLVRGKTLLLMLNSRGRNPPRMFAHADFAATRIGHISEAVMPPFLNNHTMYLLGESVETYGRVVSWDDDNEACNAMITQIAHPPGEGLMILEIQQRILRFLVDCCRAILHDWNSDTLLAAPIKPEPPSLADAAEYSLITSVATDAPYRLPACVDFRRLGLIAAARRSSAEDHIHSMREDPGYFADFLKEWGEHRQEQLLDTNGHQHPVLSQSVFWDRVIGNVVTDAYWSLPHVPGSTVIRVQKYIAQSSTPGVSSMSSWVSQVFSDLGLVAAVRHELDIYQPWAAALEQEGLPYQDEVMTELTRRLSPTQQIIPAIKGATFGTLGGPVAGRFSHPSDKRRTQDNVTQMRKAETNLDSLWNAVDTYVQRRIGQSPQQVVSHLFEHTHQLERTPEWVAPIQSKHTATPVSALQESFSKLELQSSAPETSFTPSVLKVKPKTRGTTNTPLAEANLTKEGDPLDTNTEAKPLFRVKNRVLKVFKTLFFNPSQTHFLGEVS</sequence>
<name>A0A9N9LQP5_9HELO</name>
<keyword evidence="3" id="KW-1185">Reference proteome</keyword>
<dbReference type="PANTHER" id="PTHR40788:SF2">
    <property type="entry name" value="CLR5 DOMAIN-CONTAINING PROTEIN"/>
    <property type="match status" value="1"/>
</dbReference>
<organism evidence="2 3">
    <name type="scientific">Hymenoscyphus albidus</name>
    <dbReference type="NCBI Taxonomy" id="595503"/>
    <lineage>
        <taxon>Eukaryota</taxon>
        <taxon>Fungi</taxon>
        <taxon>Dikarya</taxon>
        <taxon>Ascomycota</taxon>
        <taxon>Pezizomycotina</taxon>
        <taxon>Leotiomycetes</taxon>
        <taxon>Helotiales</taxon>
        <taxon>Helotiaceae</taxon>
        <taxon>Hymenoscyphus</taxon>
    </lineage>
</organism>
<dbReference type="EMBL" id="CAJVRM010000320">
    <property type="protein sequence ID" value="CAG8979565.1"/>
    <property type="molecule type" value="Genomic_DNA"/>
</dbReference>
<protein>
    <submittedName>
        <fullName evidence="2">Uncharacterized protein</fullName>
    </submittedName>
</protein>
<evidence type="ECO:0000256" key="1">
    <source>
        <dbReference type="SAM" id="MobiDB-lite"/>
    </source>
</evidence>
<dbReference type="Proteomes" id="UP000701801">
    <property type="component" value="Unassembled WGS sequence"/>
</dbReference>
<proteinExistence type="predicted"/>